<evidence type="ECO:0000259" key="2">
    <source>
        <dbReference type="Pfam" id="PF00668"/>
    </source>
</evidence>
<dbReference type="Pfam" id="PF18563">
    <property type="entry name" value="TubC_N"/>
    <property type="match status" value="1"/>
</dbReference>
<dbReference type="SUPFAM" id="SSF52777">
    <property type="entry name" value="CoA-dependent acyltransferases"/>
    <property type="match status" value="2"/>
</dbReference>
<dbReference type="Pfam" id="PF00501">
    <property type="entry name" value="AMP-binding"/>
    <property type="match status" value="1"/>
</dbReference>
<dbReference type="PATRIC" id="fig|158899.10.peg.522"/>
<gene>
    <name evidence="4" type="ORF">CFter6_0511</name>
</gene>
<sequence>MINIAELLSDMDARGAQFWIEKDRLHYSAPKDQLTTADIHSLREHKNQIIEFLKGTAATAVSQRAADGGPPPLSYAQTRLWALEQIEPLGEVYNSCFGISLKGKLDSKSLASAVQGIVDRHEVLRTVFTMVDESPVQTIMPSVVVPIAREEVVGSDQNDRQTRMIDIVKRERAKPFDLSLGPMLRVTLIRVDEHDHVLILVLHHIICDGWSMTVFARELSSLYAGANLPALAVQYADYAIWQREQLRGVSLAKQEQWWKTALLGAPEGVDLPLDRSRPQRQSFNGAQMDIIIPGPLSEKLIELGRARGATLFMVLLAGFKLVLARWSNQTDIVVGTPIAGRPRRELEDLIGFFANTLVLRTDLSGDPTFDDLLKRVRENCLDAYSNQDLPFERVVELINPKRDLSRHLLFQIMFALGNMPTGKLALPELEVSQLAMPNASSKFDLTLNLVETSNGVSGIIEYSTDLFDASTIERMAGHLVQVLEEVAREPSMPLARISMLGQGERELVLKQWNDTAREVQEQTLVELFEAQVEATPQAVALVCGEQELSYGELNARANRLAHVLIARGWGQRTLWGCAWSAAWRWW</sequence>
<dbReference type="PANTHER" id="PTHR45398:SF1">
    <property type="entry name" value="ENZYME, PUTATIVE (JCVI)-RELATED"/>
    <property type="match status" value="1"/>
</dbReference>
<organism evidence="4">
    <name type="scientific">Collimonas fungivorans</name>
    <dbReference type="NCBI Taxonomy" id="158899"/>
    <lineage>
        <taxon>Bacteria</taxon>
        <taxon>Pseudomonadati</taxon>
        <taxon>Pseudomonadota</taxon>
        <taxon>Betaproteobacteria</taxon>
        <taxon>Burkholderiales</taxon>
        <taxon>Oxalobacteraceae</taxon>
        <taxon>Collimonas</taxon>
    </lineage>
</organism>
<dbReference type="AlphaFoldDB" id="A0A127P5X6"/>
<dbReference type="Proteomes" id="UP000072421">
    <property type="component" value="Chromosome"/>
</dbReference>
<name>A0A127P5X6_9BURK</name>
<feature type="domain" description="AMP-dependent synthetase/ligase" evidence="1">
    <location>
        <begin position="528"/>
        <end position="571"/>
    </location>
</feature>
<dbReference type="InterPro" id="IPR001242">
    <property type="entry name" value="Condensation_dom"/>
</dbReference>
<dbReference type="InterPro" id="IPR044894">
    <property type="entry name" value="TubC_N_sf"/>
</dbReference>
<proteinExistence type="predicted"/>
<dbReference type="GO" id="GO:0003824">
    <property type="term" value="F:catalytic activity"/>
    <property type="evidence" value="ECO:0007669"/>
    <property type="project" value="InterPro"/>
</dbReference>
<dbReference type="InterPro" id="IPR042099">
    <property type="entry name" value="ANL_N_sf"/>
</dbReference>
<dbReference type="EMBL" id="CP013232">
    <property type="protein sequence ID" value="AMO93240.1"/>
    <property type="molecule type" value="Genomic_DNA"/>
</dbReference>
<protein>
    <submittedName>
        <fullName evidence="4">Condensation domain protein</fullName>
    </submittedName>
</protein>
<dbReference type="CDD" id="cd19531">
    <property type="entry name" value="LCL_NRPS-like"/>
    <property type="match status" value="1"/>
</dbReference>
<evidence type="ECO:0000313" key="4">
    <source>
        <dbReference type="EMBL" id="AMO93240.1"/>
    </source>
</evidence>
<dbReference type="Gene3D" id="3.30.559.30">
    <property type="entry name" value="Nonribosomal peptide synthetase, condensation domain"/>
    <property type="match status" value="1"/>
</dbReference>
<feature type="domain" description="TubC N-terminal docking" evidence="3">
    <location>
        <begin position="4"/>
        <end position="54"/>
    </location>
</feature>
<dbReference type="Gene3D" id="1.10.10.1830">
    <property type="entry name" value="Non-ribosomal peptide synthase, adenylation domain"/>
    <property type="match status" value="1"/>
</dbReference>
<evidence type="ECO:0000259" key="3">
    <source>
        <dbReference type="Pfam" id="PF18563"/>
    </source>
</evidence>
<evidence type="ECO:0000259" key="1">
    <source>
        <dbReference type="Pfam" id="PF00501"/>
    </source>
</evidence>
<dbReference type="InterPro" id="IPR041464">
    <property type="entry name" value="TubC_N"/>
</dbReference>
<accession>A0A127P5X6</accession>
<dbReference type="SUPFAM" id="SSF56801">
    <property type="entry name" value="Acetyl-CoA synthetase-like"/>
    <property type="match status" value="1"/>
</dbReference>
<dbReference type="PANTHER" id="PTHR45398">
    <property type="match status" value="1"/>
</dbReference>
<dbReference type="Pfam" id="PF00668">
    <property type="entry name" value="Condensation"/>
    <property type="match status" value="1"/>
</dbReference>
<feature type="domain" description="Condensation" evidence="2">
    <location>
        <begin position="72"/>
        <end position="507"/>
    </location>
</feature>
<dbReference type="InterPro" id="IPR000873">
    <property type="entry name" value="AMP-dep_synth/lig_dom"/>
</dbReference>
<dbReference type="Gene3D" id="3.40.50.12780">
    <property type="entry name" value="N-terminal domain of ligase-like"/>
    <property type="match status" value="1"/>
</dbReference>
<dbReference type="InterPro" id="IPR023213">
    <property type="entry name" value="CAT-like_dom_sf"/>
</dbReference>
<reference evidence="4 5" key="1">
    <citation type="submission" date="2015-11" db="EMBL/GenBank/DDBJ databases">
        <title>Exploring the genomic traits of fungus-feeding bacterial genus Collimonas.</title>
        <authorList>
            <person name="Song C."/>
            <person name="Schmidt R."/>
            <person name="de Jager V."/>
            <person name="Krzyzanowska D."/>
            <person name="Jongedijk E."/>
            <person name="Cankar K."/>
            <person name="Beekwilder J."/>
            <person name="van Veen A."/>
            <person name="de Boer W."/>
            <person name="van Veen J.A."/>
            <person name="Garbeva P."/>
        </authorList>
    </citation>
    <scope>NUCLEOTIDE SEQUENCE [LARGE SCALE GENOMIC DNA]</scope>
    <source>
        <strain evidence="4 5">Ter6</strain>
    </source>
</reference>
<evidence type="ECO:0000313" key="5">
    <source>
        <dbReference type="Proteomes" id="UP000072421"/>
    </source>
</evidence>
<dbReference type="Gene3D" id="3.30.559.10">
    <property type="entry name" value="Chloramphenicol acetyltransferase-like domain"/>
    <property type="match status" value="1"/>
</dbReference>